<dbReference type="InterPro" id="IPR053187">
    <property type="entry name" value="Notoamide_regulator"/>
</dbReference>
<dbReference type="AlphaFoldDB" id="A0A6A7A4I0"/>
<dbReference type="PROSITE" id="PS00463">
    <property type="entry name" value="ZN2_CY6_FUNGAL_1"/>
    <property type="match status" value="1"/>
</dbReference>
<evidence type="ECO:0000313" key="5">
    <source>
        <dbReference type="EMBL" id="KAF2828201.1"/>
    </source>
</evidence>
<gene>
    <name evidence="5" type="ORF">CC86DRAFT_320848</name>
</gene>
<dbReference type="InterPro" id="IPR001138">
    <property type="entry name" value="Zn2Cys6_DnaBD"/>
</dbReference>
<dbReference type="Pfam" id="PF00172">
    <property type="entry name" value="Zn_clus"/>
    <property type="match status" value="1"/>
</dbReference>
<protein>
    <recommendedName>
        <fullName evidence="4">Zn(2)-C6 fungal-type domain-containing protein</fullName>
    </recommendedName>
</protein>
<keyword evidence="3" id="KW-0472">Membrane</keyword>
<dbReference type="Gene3D" id="4.10.240.10">
    <property type="entry name" value="Zn(2)-C6 fungal-type DNA-binding domain"/>
    <property type="match status" value="1"/>
</dbReference>
<dbReference type="GO" id="GO:0008270">
    <property type="term" value="F:zinc ion binding"/>
    <property type="evidence" value="ECO:0007669"/>
    <property type="project" value="InterPro"/>
</dbReference>
<keyword evidence="3" id="KW-0812">Transmembrane</keyword>
<dbReference type="InterPro" id="IPR036864">
    <property type="entry name" value="Zn2-C6_fun-type_DNA-bd_sf"/>
</dbReference>
<keyword evidence="6" id="KW-1185">Reference proteome</keyword>
<dbReference type="EMBL" id="MU006223">
    <property type="protein sequence ID" value="KAF2828201.1"/>
    <property type="molecule type" value="Genomic_DNA"/>
</dbReference>
<proteinExistence type="predicted"/>
<reference evidence="5" key="1">
    <citation type="journal article" date="2020" name="Stud. Mycol.">
        <title>101 Dothideomycetes genomes: a test case for predicting lifestyles and emergence of pathogens.</title>
        <authorList>
            <person name="Haridas S."/>
            <person name="Albert R."/>
            <person name="Binder M."/>
            <person name="Bloem J."/>
            <person name="Labutti K."/>
            <person name="Salamov A."/>
            <person name="Andreopoulos B."/>
            <person name="Baker S."/>
            <person name="Barry K."/>
            <person name="Bills G."/>
            <person name="Bluhm B."/>
            <person name="Cannon C."/>
            <person name="Castanera R."/>
            <person name="Culley D."/>
            <person name="Daum C."/>
            <person name="Ezra D."/>
            <person name="Gonzalez J."/>
            <person name="Henrissat B."/>
            <person name="Kuo A."/>
            <person name="Liang C."/>
            <person name="Lipzen A."/>
            <person name="Lutzoni F."/>
            <person name="Magnuson J."/>
            <person name="Mondo S."/>
            <person name="Nolan M."/>
            <person name="Ohm R."/>
            <person name="Pangilinan J."/>
            <person name="Park H.-J."/>
            <person name="Ramirez L."/>
            <person name="Alfaro M."/>
            <person name="Sun H."/>
            <person name="Tritt A."/>
            <person name="Yoshinaga Y."/>
            <person name="Zwiers L.-H."/>
            <person name="Turgeon B."/>
            <person name="Goodwin S."/>
            <person name="Spatafora J."/>
            <person name="Crous P."/>
            <person name="Grigoriev I."/>
        </authorList>
    </citation>
    <scope>NUCLEOTIDE SEQUENCE</scope>
    <source>
        <strain evidence="5">CBS 113818</strain>
    </source>
</reference>
<feature type="compositionally biased region" description="Pro residues" evidence="2">
    <location>
        <begin position="1"/>
        <end position="21"/>
    </location>
</feature>
<evidence type="ECO:0000313" key="6">
    <source>
        <dbReference type="Proteomes" id="UP000799424"/>
    </source>
</evidence>
<dbReference type="OrthoDB" id="1919336at2759"/>
<name>A0A6A7A4I0_9PLEO</name>
<keyword evidence="1" id="KW-0539">Nucleus</keyword>
<dbReference type="GO" id="GO:0000981">
    <property type="term" value="F:DNA-binding transcription factor activity, RNA polymerase II-specific"/>
    <property type="evidence" value="ECO:0007669"/>
    <property type="project" value="InterPro"/>
</dbReference>
<dbReference type="SMART" id="SM00066">
    <property type="entry name" value="GAL4"/>
    <property type="match status" value="1"/>
</dbReference>
<feature type="domain" description="Zn(2)-C6 fungal-type" evidence="4">
    <location>
        <begin position="30"/>
        <end position="60"/>
    </location>
</feature>
<dbReference type="Proteomes" id="UP000799424">
    <property type="component" value="Unassembled WGS sequence"/>
</dbReference>
<feature type="region of interest" description="Disordered" evidence="2">
    <location>
        <begin position="130"/>
        <end position="158"/>
    </location>
</feature>
<sequence length="722" mass="79209">MRDLAPRPPGAPGPISEPPTPTRHGKVAVACGTCRVRRTKCDGVKPTCRACITRTSKCEWPASMGQQLAQEQKQMIHDLKNDKSALYEVLWYLQTTNPESAGELLDQLRSKPLNDVGAIVQHFAQYRHKPPDNAITSSDMSVVSRDPTPVTPNTPEFKPLSRVLNVRGGVIQPDDMATHTARHEGATAFSLDGPLEWFFNCVGALFYIMNPDEVRQKVQLLQASSDARTPLGDLVTPRKDPRTATLAAELAGMASIGIVHANLHDSTASPPIELADYFYAVAKMGLDAAIQHNPVRAVKICALVAMYNIVVHATISLAYLDLGLSLARRCGMDARECSPHLSSAAFGDMSRTYRTLVHLQCWLSASLDYVPDALGSATLAAVEHEEAPPNDMIMRECVKVSIIKALMLHQIPNTSPVPEAKVADFRIQLSTFHSQLADWMSLGQLLSNDPDSLHYQFQPIIFYIHMFYLSAMMLLSRRLVIAYVSQNATGKVMLPPEARLAIQEGFAAAQTNARVMDLMLSEGKVVQVCWLCIFTSYTAGVMVAYGAVQKANHGLSFDSDMELLDKCIRVLSYCALKDAMAGRFRDLLNCQLNALQEAHSAERNAHKNSASKEAAPVDILFTFDSEPSTLHTAARGLLNLIQRPFSGMANIPTQTTLSNRAETTAGAHLEWEYELRGSECADTTREPAETYGVNVEAGVPMDHSMSQPHEGAWTTWTPLIGI</sequence>
<evidence type="ECO:0000259" key="4">
    <source>
        <dbReference type="PROSITE" id="PS50048"/>
    </source>
</evidence>
<keyword evidence="3" id="KW-1133">Transmembrane helix</keyword>
<feature type="transmembrane region" description="Helical" evidence="3">
    <location>
        <begin position="457"/>
        <end position="475"/>
    </location>
</feature>
<feature type="transmembrane region" description="Helical" evidence="3">
    <location>
        <begin position="528"/>
        <end position="548"/>
    </location>
</feature>
<organism evidence="5 6">
    <name type="scientific">Ophiobolus disseminans</name>
    <dbReference type="NCBI Taxonomy" id="1469910"/>
    <lineage>
        <taxon>Eukaryota</taxon>
        <taxon>Fungi</taxon>
        <taxon>Dikarya</taxon>
        <taxon>Ascomycota</taxon>
        <taxon>Pezizomycotina</taxon>
        <taxon>Dothideomycetes</taxon>
        <taxon>Pleosporomycetidae</taxon>
        <taxon>Pleosporales</taxon>
        <taxon>Pleosporineae</taxon>
        <taxon>Phaeosphaeriaceae</taxon>
        <taxon>Ophiobolus</taxon>
    </lineage>
</organism>
<feature type="region of interest" description="Disordered" evidence="2">
    <location>
        <begin position="1"/>
        <end position="24"/>
    </location>
</feature>
<evidence type="ECO:0000256" key="3">
    <source>
        <dbReference type="SAM" id="Phobius"/>
    </source>
</evidence>
<dbReference type="PANTHER" id="PTHR47256:SF1">
    <property type="entry name" value="ZN(II)2CYS6 TRANSCRIPTION FACTOR (EUROFUNG)"/>
    <property type="match status" value="1"/>
</dbReference>
<dbReference type="CDD" id="cd12148">
    <property type="entry name" value="fungal_TF_MHR"/>
    <property type="match status" value="1"/>
</dbReference>
<evidence type="ECO:0000256" key="1">
    <source>
        <dbReference type="ARBA" id="ARBA00023242"/>
    </source>
</evidence>
<accession>A0A6A7A4I0</accession>
<dbReference type="SUPFAM" id="SSF57701">
    <property type="entry name" value="Zn2/Cys6 DNA-binding domain"/>
    <property type="match status" value="1"/>
</dbReference>
<dbReference type="PROSITE" id="PS50048">
    <property type="entry name" value="ZN2_CY6_FUNGAL_2"/>
    <property type="match status" value="1"/>
</dbReference>
<dbReference type="CDD" id="cd00067">
    <property type="entry name" value="GAL4"/>
    <property type="match status" value="1"/>
</dbReference>
<evidence type="ECO:0000256" key="2">
    <source>
        <dbReference type="SAM" id="MobiDB-lite"/>
    </source>
</evidence>
<dbReference type="PANTHER" id="PTHR47256">
    <property type="entry name" value="ZN(II)2CYS6 TRANSCRIPTION FACTOR (EUROFUNG)-RELATED"/>
    <property type="match status" value="1"/>
</dbReference>